<dbReference type="InterPro" id="IPR021109">
    <property type="entry name" value="Peptidase_aspartic_dom_sf"/>
</dbReference>
<comment type="caution">
    <text evidence="4">The sequence shown here is derived from an EMBL/GenBank/DDBJ whole genome shotgun (WGS) entry which is preliminary data.</text>
</comment>
<dbReference type="PROSITE" id="PS50175">
    <property type="entry name" value="ASP_PROT_RETROV"/>
    <property type="match status" value="1"/>
</dbReference>
<dbReference type="Gene3D" id="2.40.70.10">
    <property type="entry name" value="Acid Proteases"/>
    <property type="match status" value="1"/>
</dbReference>
<dbReference type="GO" id="GO:0006508">
    <property type="term" value="P:proteolysis"/>
    <property type="evidence" value="ECO:0007669"/>
    <property type="project" value="InterPro"/>
</dbReference>
<dbReference type="GO" id="GO:0004190">
    <property type="term" value="F:aspartic-type endopeptidase activity"/>
    <property type="evidence" value="ECO:0007669"/>
    <property type="project" value="InterPro"/>
</dbReference>
<protein>
    <submittedName>
        <fullName evidence="4">(African queen) hypothetical protein</fullName>
    </submittedName>
</protein>
<dbReference type="InterPro" id="IPR001969">
    <property type="entry name" value="Aspartic_peptidase_AS"/>
</dbReference>
<evidence type="ECO:0000256" key="1">
    <source>
        <dbReference type="ARBA" id="ARBA00022801"/>
    </source>
</evidence>
<evidence type="ECO:0000313" key="5">
    <source>
        <dbReference type="Proteomes" id="UP000789524"/>
    </source>
</evidence>
<proteinExistence type="predicted"/>
<dbReference type="InterPro" id="IPR001995">
    <property type="entry name" value="Peptidase_A2_cat"/>
</dbReference>
<dbReference type="SUPFAM" id="SSF50630">
    <property type="entry name" value="Acid proteases"/>
    <property type="match status" value="1"/>
</dbReference>
<feature type="domain" description="Peptidase A2" evidence="3">
    <location>
        <begin position="292"/>
        <end position="371"/>
    </location>
</feature>
<evidence type="ECO:0000313" key="4">
    <source>
        <dbReference type="EMBL" id="CAG9572926.1"/>
    </source>
</evidence>
<sequence length="610" mass="70166">MLEVMKHMSERLSAQPEAKVKISDVYLPSYDPDMNVGIREWCQHITTAMVTYNFTDYEIRMKVGSLLKGRARLWVDNWLISTTTWLELREVLITTFEPENRYSRDIVRFKEHNYDNTKDITQFLSQAWVLWRRITKDKLSDNDAVEAVIGCIADERLRIELLNVRATSVPELISVASSIRSTKRSYPNTSITSQGTIKRTRYDKFCQVCKRNGHDARDCYYRKPNNYPQSHTLTERNVSKGSDTSPTCSYCQKIGHTFETCFKRTEAVVSNINCVGSTKVNLMPVLIENFKLLAMFDTGAECSVIRESLASKLPGRRTDLVRYLKGLGQFTVVSLSTLTTVCVISDLRVEIQFHIVPDYEICSDVLIGVNLIENTNLSVIVNSHGVTLLRQPAICHVMSRSDKFNNLNCDLTDQDQINRLTILLNKYENLFIYGYPRSRVNTGVLQIRLKDNESKDMEWLQIEQRRDDLLRPLIDSMSSDHPAANYTLREEEYVQQKMLAAAEYDKQRFEKSKGKVHSFKRGDYVLIKNNPRNQTSLDLKYTEPYEIYKVLEHDRYMVKRVTGRGRPRKVAHDQLRPAPNPGAAGTVSADYIDDPPHHDSPLNGEASEDL</sequence>
<dbReference type="Proteomes" id="UP000789524">
    <property type="component" value="Unassembled WGS sequence"/>
</dbReference>
<evidence type="ECO:0000259" key="3">
    <source>
        <dbReference type="PROSITE" id="PS50175"/>
    </source>
</evidence>
<dbReference type="CDD" id="cd00303">
    <property type="entry name" value="retropepsin_like"/>
    <property type="match status" value="1"/>
</dbReference>
<dbReference type="Pfam" id="PF13650">
    <property type="entry name" value="Asp_protease_2"/>
    <property type="match status" value="1"/>
</dbReference>
<dbReference type="PROSITE" id="PS00141">
    <property type="entry name" value="ASP_PROTEASE"/>
    <property type="match status" value="1"/>
</dbReference>
<accession>A0A8J2QWE4</accession>
<organism evidence="4 5">
    <name type="scientific">Danaus chrysippus</name>
    <name type="common">African queen</name>
    <dbReference type="NCBI Taxonomy" id="151541"/>
    <lineage>
        <taxon>Eukaryota</taxon>
        <taxon>Metazoa</taxon>
        <taxon>Ecdysozoa</taxon>
        <taxon>Arthropoda</taxon>
        <taxon>Hexapoda</taxon>
        <taxon>Insecta</taxon>
        <taxon>Pterygota</taxon>
        <taxon>Neoptera</taxon>
        <taxon>Endopterygota</taxon>
        <taxon>Lepidoptera</taxon>
        <taxon>Glossata</taxon>
        <taxon>Ditrysia</taxon>
        <taxon>Papilionoidea</taxon>
        <taxon>Nymphalidae</taxon>
        <taxon>Danainae</taxon>
        <taxon>Danaini</taxon>
        <taxon>Danaina</taxon>
        <taxon>Danaus</taxon>
        <taxon>Anosia</taxon>
    </lineage>
</organism>
<gene>
    <name evidence="4" type="ORF">DCHRY22_LOCUS10249</name>
</gene>
<keyword evidence="5" id="KW-1185">Reference proteome</keyword>
<dbReference type="Gene3D" id="4.10.60.10">
    <property type="entry name" value="Zinc finger, CCHC-type"/>
    <property type="match status" value="1"/>
</dbReference>
<dbReference type="AlphaFoldDB" id="A0A8J2QWE4"/>
<feature type="region of interest" description="Disordered" evidence="2">
    <location>
        <begin position="563"/>
        <end position="610"/>
    </location>
</feature>
<name>A0A8J2QWE4_9NEOP</name>
<reference evidence="4" key="1">
    <citation type="submission" date="2021-09" db="EMBL/GenBank/DDBJ databases">
        <authorList>
            <person name="Martin H S."/>
        </authorList>
    </citation>
    <scope>NUCLEOTIDE SEQUENCE</scope>
</reference>
<evidence type="ECO:0000256" key="2">
    <source>
        <dbReference type="SAM" id="MobiDB-lite"/>
    </source>
</evidence>
<keyword evidence="1" id="KW-0378">Hydrolase</keyword>
<dbReference type="OrthoDB" id="417598at2759"/>
<dbReference type="EMBL" id="CAKASE010000069">
    <property type="protein sequence ID" value="CAG9572926.1"/>
    <property type="molecule type" value="Genomic_DNA"/>
</dbReference>